<dbReference type="GO" id="GO:0016757">
    <property type="term" value="F:glycosyltransferase activity"/>
    <property type="evidence" value="ECO:0007669"/>
    <property type="project" value="TreeGrafter"/>
</dbReference>
<gene>
    <name evidence="3" type="ORF">BXY_16080</name>
</gene>
<organism evidence="3 4">
    <name type="scientific">Bacteroides xylanisolvens XB1A</name>
    <dbReference type="NCBI Taxonomy" id="657309"/>
    <lineage>
        <taxon>Bacteria</taxon>
        <taxon>Pseudomonadati</taxon>
        <taxon>Bacteroidota</taxon>
        <taxon>Bacteroidia</taxon>
        <taxon>Bacteroidales</taxon>
        <taxon>Bacteroidaceae</taxon>
        <taxon>Bacteroides</taxon>
    </lineage>
</organism>
<sequence length="373" mass="42838">MRILFITNNFPPLVDGVGDYTYNLALEFVRHKHEVIVVCKRDERIDYHINGINIFPIVKVWNKQAIQPVINVIKERQIEMVSLQYVPHGFHPYGLPFALIGLVRAIRKHGVPLFTFCHEVCTFYGKGLKQDIISYMMRYVTKKILINSNIIATSIKYYCEIINTLVPDYPSRIEQIPIVSNIPEKINSREEILSLRNKVAAKDEIIIAFFGQRNIKVSLEVIERLKRSGHKVKVLFIGKIDDTFTDLSDIVYKTGVLNIDEINPYFLVSDILILPEDTYYGCSFKSGSLAAALKNGLPVVTAKGILTDSSMKDNENIIFVDFLNPLQLEESLVHLIRFPHLREKIGNAARLLVEKYNWETTYMSYLDLINQLS</sequence>
<keyword evidence="1" id="KW-0808">Transferase</keyword>
<dbReference type="InterPro" id="IPR028098">
    <property type="entry name" value="Glyco_trans_4-like_N"/>
</dbReference>
<dbReference type="Gene3D" id="3.40.50.2000">
    <property type="entry name" value="Glycogen Phosphorylase B"/>
    <property type="match status" value="2"/>
</dbReference>
<evidence type="ECO:0000313" key="3">
    <source>
        <dbReference type="EMBL" id="CBK66726.1"/>
    </source>
</evidence>
<dbReference type="PANTHER" id="PTHR46401:SF2">
    <property type="entry name" value="GLYCOSYLTRANSFERASE WBBK-RELATED"/>
    <property type="match status" value="1"/>
</dbReference>
<dbReference type="Pfam" id="PF13439">
    <property type="entry name" value="Glyco_transf_4"/>
    <property type="match status" value="1"/>
</dbReference>
<dbReference type="AlphaFoldDB" id="D6CX24"/>
<reference evidence="3 4" key="2">
    <citation type="submission" date="2010-03" db="EMBL/GenBank/DDBJ databases">
        <authorList>
            <person name="Pajon A."/>
        </authorList>
    </citation>
    <scope>NUCLEOTIDE SEQUENCE [LARGE SCALE GENOMIC DNA]</scope>
    <source>
        <strain evidence="3 4">XB1A</strain>
    </source>
</reference>
<dbReference type="RefSeq" id="WP_015531630.1">
    <property type="nucleotide sequence ID" value="NC_021017.1"/>
</dbReference>
<dbReference type="PATRIC" id="fig|657309.4.peg.395"/>
<accession>D6CX24</accession>
<dbReference type="CAZy" id="GT4">
    <property type="family name" value="Glycosyltransferase Family 4"/>
</dbReference>
<feature type="domain" description="Glycosyltransferase subfamily 4-like N-terminal" evidence="2">
    <location>
        <begin position="14"/>
        <end position="154"/>
    </location>
</feature>
<reference evidence="3 4" key="1">
    <citation type="submission" date="2010-03" db="EMBL/GenBank/DDBJ databases">
        <title>The genome sequence of Bacteriodes xylanisolvens XB1A.</title>
        <authorList>
            <consortium name="metaHIT consortium -- http://www.metahit.eu/"/>
            <person name="Pajon A."/>
            <person name="Turner K."/>
            <person name="Parkhill J."/>
            <person name="Bernalier A."/>
        </authorList>
    </citation>
    <scope>NUCLEOTIDE SEQUENCE [LARGE SCALE GENOMIC DNA]</scope>
    <source>
        <strain evidence="3 4">XB1A</strain>
    </source>
</reference>
<proteinExistence type="predicted"/>
<dbReference type="CDD" id="cd03801">
    <property type="entry name" value="GT4_PimA-like"/>
    <property type="match status" value="1"/>
</dbReference>
<evidence type="ECO:0000313" key="4">
    <source>
        <dbReference type="Proteomes" id="UP000008795"/>
    </source>
</evidence>
<name>D6CX24_9BACE</name>
<protein>
    <recommendedName>
        <fullName evidence="2">Glycosyltransferase subfamily 4-like N-terminal domain-containing protein</fullName>
    </recommendedName>
</protein>
<dbReference type="EMBL" id="FP929033">
    <property type="protein sequence ID" value="CBK66726.1"/>
    <property type="molecule type" value="Genomic_DNA"/>
</dbReference>
<dbReference type="HOGENOM" id="CLU_009583_41_0_10"/>
<dbReference type="KEGG" id="bxy:BXY_16080"/>
<dbReference type="Proteomes" id="UP000008795">
    <property type="component" value="Chromosome"/>
</dbReference>
<evidence type="ECO:0000259" key="2">
    <source>
        <dbReference type="Pfam" id="PF13439"/>
    </source>
</evidence>
<dbReference type="SUPFAM" id="SSF53756">
    <property type="entry name" value="UDP-Glycosyltransferase/glycogen phosphorylase"/>
    <property type="match status" value="1"/>
</dbReference>
<evidence type="ECO:0000256" key="1">
    <source>
        <dbReference type="ARBA" id="ARBA00022679"/>
    </source>
</evidence>
<dbReference type="PANTHER" id="PTHR46401">
    <property type="entry name" value="GLYCOSYLTRANSFERASE WBBK-RELATED"/>
    <property type="match status" value="1"/>
</dbReference>
<dbReference type="eggNOG" id="COG0438">
    <property type="taxonomic scope" value="Bacteria"/>
</dbReference>